<dbReference type="InterPro" id="IPR003441">
    <property type="entry name" value="NAC-dom"/>
</dbReference>
<dbReference type="Proteomes" id="UP001341281">
    <property type="component" value="Chromosome 05"/>
</dbReference>
<dbReference type="InterPro" id="IPR036093">
    <property type="entry name" value="NAC_dom_sf"/>
</dbReference>
<dbReference type="Gene3D" id="2.170.150.80">
    <property type="entry name" value="NAC domain"/>
    <property type="match status" value="1"/>
</dbReference>
<evidence type="ECO:0000256" key="2">
    <source>
        <dbReference type="ARBA" id="ARBA00023125"/>
    </source>
</evidence>
<dbReference type="AlphaFoldDB" id="A0AAQ3WXR2"/>
<evidence type="ECO:0000256" key="3">
    <source>
        <dbReference type="ARBA" id="ARBA00023163"/>
    </source>
</evidence>
<dbReference type="PANTHER" id="PTHR31744">
    <property type="entry name" value="PROTEIN CUP-SHAPED COTYLEDON 2-RELATED"/>
    <property type="match status" value="1"/>
</dbReference>
<accession>A0AAQ3WXR2</accession>
<reference evidence="6 7" key="1">
    <citation type="submission" date="2024-02" db="EMBL/GenBank/DDBJ databases">
        <title>High-quality chromosome-scale genome assembly of Pensacola bahiagrass (Paspalum notatum Flugge var. saurae).</title>
        <authorList>
            <person name="Vega J.M."/>
            <person name="Podio M."/>
            <person name="Orjuela J."/>
            <person name="Siena L.A."/>
            <person name="Pessino S.C."/>
            <person name="Combes M.C."/>
            <person name="Mariac C."/>
            <person name="Albertini E."/>
            <person name="Pupilli F."/>
            <person name="Ortiz J.P.A."/>
            <person name="Leblanc O."/>
        </authorList>
    </citation>
    <scope>NUCLEOTIDE SEQUENCE [LARGE SCALE GENOMIC DNA]</scope>
    <source>
        <strain evidence="6">R1</strain>
        <tissue evidence="6">Leaf</tissue>
    </source>
</reference>
<sequence>MGDHRQLQQQGTISLDLPPGFRFHPSDEEIITFYLMPKVVQRGFTCTAIREVDLHKIEPWDLAEKAKMMGEKECYFFYKKDCKYSLGMRANRATKGGYWMATGKDKEIYMAAPGVGMMPLLVGMKKTLVFYKGRAPMGNKTSWIMHEYRLDDSDRLSYPTSSSNAIDTTMTSTSKVDQWVVCRVFQKTSGVKNAPAPLSYPVDMGATDGDIDLTNLPLPMAMQFPIMPDFTMDPLASFYSMAGASSSSVPPLMPAMAGMGSAELRVNNAMLSNMMASP</sequence>
<dbReference type="GO" id="GO:0005634">
    <property type="term" value="C:nucleus"/>
    <property type="evidence" value="ECO:0007669"/>
    <property type="project" value="UniProtKB-ARBA"/>
</dbReference>
<dbReference type="SUPFAM" id="SSF101941">
    <property type="entry name" value="NAC domain"/>
    <property type="match status" value="1"/>
</dbReference>
<gene>
    <name evidence="6" type="ORF">U9M48_024953</name>
</gene>
<protein>
    <recommendedName>
        <fullName evidence="5">NAC domain-containing protein</fullName>
    </recommendedName>
</protein>
<evidence type="ECO:0000256" key="1">
    <source>
        <dbReference type="ARBA" id="ARBA00023015"/>
    </source>
</evidence>
<evidence type="ECO:0000259" key="5">
    <source>
        <dbReference type="PROSITE" id="PS51005"/>
    </source>
</evidence>
<evidence type="ECO:0000313" key="6">
    <source>
        <dbReference type="EMBL" id="WVZ77051.1"/>
    </source>
</evidence>
<organism evidence="6 7">
    <name type="scientific">Paspalum notatum var. saurae</name>
    <dbReference type="NCBI Taxonomy" id="547442"/>
    <lineage>
        <taxon>Eukaryota</taxon>
        <taxon>Viridiplantae</taxon>
        <taxon>Streptophyta</taxon>
        <taxon>Embryophyta</taxon>
        <taxon>Tracheophyta</taxon>
        <taxon>Spermatophyta</taxon>
        <taxon>Magnoliopsida</taxon>
        <taxon>Liliopsida</taxon>
        <taxon>Poales</taxon>
        <taxon>Poaceae</taxon>
        <taxon>PACMAD clade</taxon>
        <taxon>Panicoideae</taxon>
        <taxon>Andropogonodae</taxon>
        <taxon>Paspaleae</taxon>
        <taxon>Paspalinae</taxon>
        <taxon>Paspalum</taxon>
    </lineage>
</organism>
<dbReference type="Pfam" id="PF02365">
    <property type="entry name" value="NAM"/>
    <property type="match status" value="1"/>
</dbReference>
<dbReference type="PANTHER" id="PTHR31744:SF92">
    <property type="entry name" value="NAC DOMAIN-CONTAINING PROTEIN 87"/>
    <property type="match status" value="1"/>
</dbReference>
<keyword evidence="4" id="KW-0539">Nucleus</keyword>
<name>A0AAQ3WXR2_PASNO</name>
<keyword evidence="2" id="KW-0238">DNA-binding</keyword>
<feature type="domain" description="NAC" evidence="5">
    <location>
        <begin position="17"/>
        <end position="187"/>
    </location>
</feature>
<dbReference type="GO" id="GO:0006355">
    <property type="term" value="P:regulation of DNA-templated transcription"/>
    <property type="evidence" value="ECO:0007669"/>
    <property type="project" value="InterPro"/>
</dbReference>
<dbReference type="EMBL" id="CP144749">
    <property type="protein sequence ID" value="WVZ77051.1"/>
    <property type="molecule type" value="Genomic_DNA"/>
</dbReference>
<keyword evidence="7" id="KW-1185">Reference proteome</keyword>
<evidence type="ECO:0000313" key="7">
    <source>
        <dbReference type="Proteomes" id="UP001341281"/>
    </source>
</evidence>
<dbReference type="GO" id="GO:0003677">
    <property type="term" value="F:DNA binding"/>
    <property type="evidence" value="ECO:0007669"/>
    <property type="project" value="UniProtKB-KW"/>
</dbReference>
<keyword evidence="1" id="KW-0805">Transcription regulation</keyword>
<dbReference type="PROSITE" id="PS51005">
    <property type="entry name" value="NAC"/>
    <property type="match status" value="1"/>
</dbReference>
<keyword evidence="3" id="KW-0804">Transcription</keyword>
<evidence type="ECO:0000256" key="4">
    <source>
        <dbReference type="ARBA" id="ARBA00023242"/>
    </source>
</evidence>
<proteinExistence type="predicted"/>